<comment type="caution">
    <text evidence="1">The sequence shown here is derived from an EMBL/GenBank/DDBJ whole genome shotgun (WGS) entry which is preliminary data.</text>
</comment>
<reference evidence="1 2" key="1">
    <citation type="submission" date="2024-10" db="EMBL/GenBank/DDBJ databases">
        <title>The Natural Products Discovery Center: Release of the First 8490 Sequenced Strains for Exploring Actinobacteria Biosynthetic Diversity.</title>
        <authorList>
            <person name="Kalkreuter E."/>
            <person name="Kautsar S.A."/>
            <person name="Yang D."/>
            <person name="Bader C.D."/>
            <person name="Teijaro C.N."/>
            <person name="Fluegel L."/>
            <person name="Davis C.M."/>
            <person name="Simpson J.R."/>
            <person name="Lauterbach L."/>
            <person name="Steele A.D."/>
            <person name="Gui C."/>
            <person name="Meng S."/>
            <person name="Li G."/>
            <person name="Viehrig K."/>
            <person name="Ye F."/>
            <person name="Su P."/>
            <person name="Kiefer A.F."/>
            <person name="Nichols A."/>
            <person name="Cepeda A.J."/>
            <person name="Yan W."/>
            <person name="Fan B."/>
            <person name="Jiang Y."/>
            <person name="Adhikari A."/>
            <person name="Zheng C.-J."/>
            <person name="Schuster L."/>
            <person name="Cowan T.M."/>
            <person name="Smanski M.J."/>
            <person name="Chevrette M.G."/>
            <person name="De Carvalho L.P.S."/>
            <person name="Shen B."/>
        </authorList>
    </citation>
    <scope>NUCLEOTIDE SEQUENCE [LARGE SCALE GENOMIC DNA]</scope>
    <source>
        <strain evidence="1 2">NPDC006488</strain>
    </source>
</reference>
<accession>A0ABW6LTB4</accession>
<protein>
    <submittedName>
        <fullName evidence="1">Uncharacterized protein</fullName>
    </submittedName>
</protein>
<keyword evidence="2" id="KW-1185">Reference proteome</keyword>
<dbReference type="RefSeq" id="WP_388101578.1">
    <property type="nucleotide sequence ID" value="NZ_JBIAHM010000001.1"/>
</dbReference>
<evidence type="ECO:0000313" key="2">
    <source>
        <dbReference type="Proteomes" id="UP001601303"/>
    </source>
</evidence>
<sequence>MTETSDQSRLSEIARSLNRYHWQPTDEEATCGAAFFQLVKNMEEMDHGFPRGTEPWTPRLHTEDVAVLADEVTVLREEFLPEWRERLPVGSPMAELVDMYIQGAQPVVRHADAVLAAWRTAALPEPIADEIAYRTRYSGAPAEDVATQLRFGTAASWEEEPSRRLLWEEMGPAWNHLGAVRSTLMAAASGDVEY</sequence>
<dbReference type="Proteomes" id="UP001601303">
    <property type="component" value="Unassembled WGS sequence"/>
</dbReference>
<gene>
    <name evidence="1" type="ORF">ACFYNQ_01065</name>
</gene>
<evidence type="ECO:0000313" key="1">
    <source>
        <dbReference type="EMBL" id="MFE9597151.1"/>
    </source>
</evidence>
<name>A0ABW6LTB4_9ACTN</name>
<organism evidence="1 2">
    <name type="scientific">Streptomyces hokutonensis</name>
    <dbReference type="NCBI Taxonomy" id="1306990"/>
    <lineage>
        <taxon>Bacteria</taxon>
        <taxon>Bacillati</taxon>
        <taxon>Actinomycetota</taxon>
        <taxon>Actinomycetes</taxon>
        <taxon>Kitasatosporales</taxon>
        <taxon>Streptomycetaceae</taxon>
        <taxon>Streptomyces</taxon>
    </lineage>
</organism>
<proteinExistence type="predicted"/>
<dbReference type="EMBL" id="JBIAHM010000001">
    <property type="protein sequence ID" value="MFE9597151.1"/>
    <property type="molecule type" value="Genomic_DNA"/>
</dbReference>